<sequence length="212" mass="24187">MRFLITFSPFLFCISVLQAQEVPSRFRLGLSASLEENVSSKRMAFSEYTGFSVNYDRTNYRLGAIGEYKLKSHLSINVAIQYSNKDFTGTYFCDVCDFAVPPSPEDVDFAFIEVPLTVKYYFLPNTVRLFGEAGINNLFALDDVGYEARMNPLTIGFKIGGGIELGLNEKIALQLLFDYNNSLTKLFKDSYFEDPYFMLRSFNFGIVLLKRI</sequence>
<dbReference type="Gene3D" id="2.40.160.20">
    <property type="match status" value="1"/>
</dbReference>
<gene>
    <name evidence="2" type="ORF">D7Z94_17495</name>
</gene>
<dbReference type="EMBL" id="RBCJ01000003">
    <property type="protein sequence ID" value="RKN80037.1"/>
    <property type="molecule type" value="Genomic_DNA"/>
</dbReference>
<dbReference type="OrthoDB" id="921445at2"/>
<dbReference type="AlphaFoldDB" id="A0A3B0C897"/>
<evidence type="ECO:0000313" key="3">
    <source>
        <dbReference type="Proteomes" id="UP000276603"/>
    </source>
</evidence>
<dbReference type="Proteomes" id="UP000276603">
    <property type="component" value="Unassembled WGS sequence"/>
</dbReference>
<dbReference type="RefSeq" id="WP_120712848.1">
    <property type="nucleotide sequence ID" value="NZ_RBCJ01000003.1"/>
</dbReference>
<reference evidence="2 3" key="1">
    <citation type="submission" date="2018-10" db="EMBL/GenBank/DDBJ databases">
        <title>Ulvibacterium marinum gen. nov., sp. nov., a novel marine bacterium of the family Flavobacteriaceae, isolated from a culture of the green alga Ulva prolifera.</title>
        <authorList>
            <person name="Zhang Z."/>
        </authorList>
    </citation>
    <scope>NUCLEOTIDE SEQUENCE [LARGE SCALE GENOMIC DNA]</scope>
    <source>
        <strain evidence="2 3">CCMM003</strain>
    </source>
</reference>
<dbReference type="Pfam" id="PF13568">
    <property type="entry name" value="OMP_b-brl_2"/>
    <property type="match status" value="1"/>
</dbReference>
<protein>
    <submittedName>
        <fullName evidence="2">PorT family protein</fullName>
    </submittedName>
</protein>
<comment type="caution">
    <text evidence="2">The sequence shown here is derived from an EMBL/GenBank/DDBJ whole genome shotgun (WGS) entry which is preliminary data.</text>
</comment>
<dbReference type="SUPFAM" id="SSF56925">
    <property type="entry name" value="OMPA-like"/>
    <property type="match status" value="1"/>
</dbReference>
<evidence type="ECO:0000259" key="1">
    <source>
        <dbReference type="Pfam" id="PF13568"/>
    </source>
</evidence>
<proteinExistence type="predicted"/>
<keyword evidence="3" id="KW-1185">Reference proteome</keyword>
<dbReference type="InterPro" id="IPR025665">
    <property type="entry name" value="Beta-barrel_OMP_2"/>
</dbReference>
<name>A0A3B0C897_9FLAO</name>
<feature type="domain" description="Outer membrane protein beta-barrel" evidence="1">
    <location>
        <begin position="18"/>
        <end position="187"/>
    </location>
</feature>
<organism evidence="2 3">
    <name type="scientific">Ulvibacterium marinum</name>
    <dbReference type="NCBI Taxonomy" id="2419782"/>
    <lineage>
        <taxon>Bacteria</taxon>
        <taxon>Pseudomonadati</taxon>
        <taxon>Bacteroidota</taxon>
        <taxon>Flavobacteriia</taxon>
        <taxon>Flavobacteriales</taxon>
        <taxon>Flavobacteriaceae</taxon>
        <taxon>Ulvibacterium</taxon>
    </lineage>
</organism>
<accession>A0A3B0C897</accession>
<dbReference type="InterPro" id="IPR011250">
    <property type="entry name" value="OMP/PagP_B-barrel"/>
</dbReference>
<evidence type="ECO:0000313" key="2">
    <source>
        <dbReference type="EMBL" id="RKN80037.1"/>
    </source>
</evidence>